<dbReference type="CDD" id="cd00051">
    <property type="entry name" value="EFh"/>
    <property type="match status" value="1"/>
</dbReference>
<dbReference type="Gene3D" id="1.10.238.110">
    <property type="entry name" value="Diacylglycerol kinase alpha"/>
    <property type="match status" value="1"/>
</dbReference>
<evidence type="ECO:0000256" key="10">
    <source>
        <dbReference type="ARBA" id="ARBA00022741"/>
    </source>
</evidence>
<dbReference type="InterPro" id="IPR002219">
    <property type="entry name" value="PKC_DAG/PE"/>
</dbReference>
<dbReference type="CDD" id="cd04116">
    <property type="entry name" value="Rab9"/>
    <property type="match status" value="1"/>
</dbReference>
<comment type="subcellular location">
    <subcellularLocation>
        <location evidence="2">Cell membrane</location>
        <topology evidence="2">Lipid-anchor</topology>
        <orientation evidence="2">Cytoplasmic side</orientation>
    </subcellularLocation>
    <subcellularLocation>
        <location evidence="3">Cytoplasmic vesicle</location>
        <location evidence="3">Phagosome membrane</location>
        <topology evidence="3">Lipid-anchor</topology>
        <orientation evidence="3">Cytoplasmic side</orientation>
    </subcellularLocation>
</comment>
<evidence type="ECO:0000256" key="9">
    <source>
        <dbReference type="ARBA" id="ARBA00022723"/>
    </source>
</evidence>
<dbReference type="InterPro" id="IPR038199">
    <property type="entry name" value="DGK_typeI_N_sf"/>
</dbReference>
<dbReference type="InterPro" id="IPR001806">
    <property type="entry name" value="Small_GTPase"/>
</dbReference>
<dbReference type="PROSITE" id="PS51421">
    <property type="entry name" value="RAS"/>
    <property type="match status" value="1"/>
</dbReference>
<feature type="domain" description="Phorbol-ester/DAG-type" evidence="21">
    <location>
        <begin position="150"/>
        <end position="182"/>
    </location>
</feature>
<evidence type="ECO:0000256" key="4">
    <source>
        <dbReference type="ARBA" id="ARBA00006270"/>
    </source>
</evidence>
<evidence type="ECO:0000256" key="14">
    <source>
        <dbReference type="ARBA" id="ARBA00022927"/>
    </source>
</evidence>
<dbReference type="InterPro" id="IPR011992">
    <property type="entry name" value="EF-hand-dom_pair"/>
</dbReference>
<dbReference type="PROSITE" id="PS51419">
    <property type="entry name" value="RAB"/>
    <property type="match status" value="1"/>
</dbReference>
<dbReference type="Gene3D" id="3.30.60.20">
    <property type="match status" value="1"/>
</dbReference>
<evidence type="ECO:0000259" key="21">
    <source>
        <dbReference type="PROSITE" id="PS50081"/>
    </source>
</evidence>
<keyword evidence="11" id="KW-0378">Hydrolase</keyword>
<keyword evidence="8" id="KW-0597">Phosphoprotein</keyword>
<keyword evidence="17" id="KW-0449">Lipoprotein</keyword>
<dbReference type="PROSITE" id="PS51420">
    <property type="entry name" value="RHO"/>
    <property type="match status" value="1"/>
</dbReference>
<evidence type="ECO:0000256" key="20">
    <source>
        <dbReference type="ARBA" id="ARBA00023411"/>
    </source>
</evidence>
<evidence type="ECO:0000259" key="22">
    <source>
        <dbReference type="PROSITE" id="PS50222"/>
    </source>
</evidence>
<evidence type="ECO:0000256" key="12">
    <source>
        <dbReference type="ARBA" id="ARBA00022833"/>
    </source>
</evidence>
<keyword evidence="12" id="KW-0862">Zinc</keyword>
<dbReference type="InterPro" id="IPR005225">
    <property type="entry name" value="Small_GTP-bd"/>
</dbReference>
<dbReference type="SUPFAM" id="SSF47473">
    <property type="entry name" value="EF-hand"/>
    <property type="match status" value="1"/>
</dbReference>
<evidence type="ECO:0000256" key="6">
    <source>
        <dbReference type="ARBA" id="ARBA00022448"/>
    </source>
</evidence>
<evidence type="ECO:0000313" key="23">
    <source>
        <dbReference type="EMBL" id="MED6266392.1"/>
    </source>
</evidence>
<evidence type="ECO:0000313" key="24">
    <source>
        <dbReference type="Proteomes" id="UP001352852"/>
    </source>
</evidence>
<dbReference type="EC" id="3.6.5.2" evidence="5"/>
<keyword evidence="13" id="KW-0106">Calcium</keyword>
<keyword evidence="6" id="KW-0813">Transport</keyword>
<comment type="catalytic activity">
    <reaction evidence="20">
        <text>a 1,2-diacyl-sn-glycerol + ATP = a 1,2-diacyl-sn-glycero-3-phosphate + ADP + H(+)</text>
        <dbReference type="Rhea" id="RHEA:10272"/>
        <dbReference type="ChEBI" id="CHEBI:15378"/>
        <dbReference type="ChEBI" id="CHEBI:17815"/>
        <dbReference type="ChEBI" id="CHEBI:30616"/>
        <dbReference type="ChEBI" id="CHEBI:58608"/>
        <dbReference type="ChEBI" id="CHEBI:456216"/>
        <dbReference type="EC" id="2.7.1.107"/>
    </reaction>
    <physiologicalReaction direction="left-to-right" evidence="20">
        <dbReference type="Rhea" id="RHEA:10273"/>
    </physiologicalReaction>
</comment>
<evidence type="ECO:0000256" key="13">
    <source>
        <dbReference type="ARBA" id="ARBA00022837"/>
    </source>
</evidence>
<dbReference type="InterPro" id="IPR029477">
    <property type="entry name" value="DAG_kinase_typeI_N"/>
</dbReference>
<dbReference type="InterPro" id="IPR018247">
    <property type="entry name" value="EF_Hand_1_Ca_BS"/>
</dbReference>
<evidence type="ECO:0000256" key="18">
    <source>
        <dbReference type="ARBA" id="ARBA00023289"/>
    </source>
</evidence>
<keyword evidence="24" id="KW-1185">Reference proteome</keyword>
<keyword evidence="15" id="KW-0342">GTP-binding</keyword>
<evidence type="ECO:0000256" key="1">
    <source>
        <dbReference type="ARBA" id="ARBA00001946"/>
    </source>
</evidence>
<dbReference type="Pfam" id="PF13499">
    <property type="entry name" value="EF-hand_7"/>
    <property type="match status" value="1"/>
</dbReference>
<evidence type="ECO:0000256" key="19">
    <source>
        <dbReference type="ARBA" id="ARBA00023329"/>
    </source>
</evidence>
<dbReference type="InterPro" id="IPR002048">
    <property type="entry name" value="EF_hand_dom"/>
</dbReference>
<dbReference type="Proteomes" id="UP001352852">
    <property type="component" value="Unassembled WGS sequence"/>
</dbReference>
<keyword evidence="19" id="KW-0968">Cytoplasmic vesicle</keyword>
<protein>
    <recommendedName>
        <fullName evidence="5">small monomeric GTPase</fullName>
        <ecNumber evidence="5">3.6.5.2</ecNumber>
    </recommendedName>
</protein>
<dbReference type="SUPFAM" id="SSF52540">
    <property type="entry name" value="P-loop containing nucleoside triphosphate hydrolases"/>
    <property type="match status" value="1"/>
</dbReference>
<dbReference type="SMART" id="SM00176">
    <property type="entry name" value="RAN"/>
    <property type="match status" value="1"/>
</dbReference>
<keyword evidence="14" id="KW-0653">Protein transport</keyword>
<accession>A0ABU7CUM2</accession>
<dbReference type="PANTHER" id="PTHR47981">
    <property type="entry name" value="RAB FAMILY"/>
    <property type="match status" value="1"/>
</dbReference>
<evidence type="ECO:0000256" key="15">
    <source>
        <dbReference type="ARBA" id="ARBA00023134"/>
    </source>
</evidence>
<dbReference type="PROSITE" id="PS00018">
    <property type="entry name" value="EF_HAND_1"/>
    <property type="match status" value="2"/>
</dbReference>
<comment type="caution">
    <text evidence="23">The sequence shown here is derived from an EMBL/GenBank/DDBJ whole genome shotgun (WGS) entry which is preliminary data.</text>
</comment>
<dbReference type="InterPro" id="IPR027417">
    <property type="entry name" value="P-loop_NTPase"/>
</dbReference>
<dbReference type="Pfam" id="PF00071">
    <property type="entry name" value="Ras"/>
    <property type="match status" value="1"/>
</dbReference>
<evidence type="ECO:0000256" key="8">
    <source>
        <dbReference type="ARBA" id="ARBA00022553"/>
    </source>
</evidence>
<proteinExistence type="inferred from homology"/>
<dbReference type="NCBIfam" id="TIGR00231">
    <property type="entry name" value="small_GTP"/>
    <property type="match status" value="1"/>
</dbReference>
<evidence type="ECO:0000256" key="17">
    <source>
        <dbReference type="ARBA" id="ARBA00023288"/>
    </source>
</evidence>
<dbReference type="Pfam" id="PF14513">
    <property type="entry name" value="DAG_kinase_N"/>
    <property type="match status" value="1"/>
</dbReference>
<evidence type="ECO:0000256" key="5">
    <source>
        <dbReference type="ARBA" id="ARBA00011984"/>
    </source>
</evidence>
<evidence type="ECO:0000256" key="3">
    <source>
        <dbReference type="ARBA" id="ARBA00004616"/>
    </source>
</evidence>
<keyword evidence="16" id="KW-0472">Membrane</keyword>
<evidence type="ECO:0000256" key="7">
    <source>
        <dbReference type="ARBA" id="ARBA00022475"/>
    </source>
</evidence>
<keyword evidence="9" id="KW-0479">Metal-binding</keyword>
<comment type="similarity">
    <text evidence="4">Belongs to the small GTPase superfamily. Rab family.</text>
</comment>
<keyword evidence="18" id="KW-0636">Prenylation</keyword>
<dbReference type="SMART" id="SM00054">
    <property type="entry name" value="EFh"/>
    <property type="match status" value="2"/>
</dbReference>
<dbReference type="SMART" id="SM00175">
    <property type="entry name" value="RAB"/>
    <property type="match status" value="1"/>
</dbReference>
<dbReference type="Gene3D" id="1.10.238.10">
    <property type="entry name" value="EF-hand"/>
    <property type="match status" value="1"/>
</dbReference>
<feature type="domain" description="EF-hand" evidence="22">
    <location>
        <begin position="55"/>
        <end position="90"/>
    </location>
</feature>
<dbReference type="PANTHER" id="PTHR47981:SF9">
    <property type="entry name" value="RAS-RELATED PROTEIN RAB-9A"/>
    <property type="match status" value="1"/>
</dbReference>
<dbReference type="SMART" id="SM00174">
    <property type="entry name" value="RHO"/>
    <property type="match status" value="1"/>
</dbReference>
<name>A0ABU7CUM2_9TELE</name>
<dbReference type="PROSITE" id="PS50222">
    <property type="entry name" value="EF_HAND_2"/>
    <property type="match status" value="2"/>
</dbReference>
<dbReference type="Gene3D" id="3.40.50.300">
    <property type="entry name" value="P-loop containing nucleotide triphosphate hydrolases"/>
    <property type="match status" value="1"/>
</dbReference>
<dbReference type="InterPro" id="IPR041824">
    <property type="entry name" value="Rab9"/>
</dbReference>
<dbReference type="PROSITE" id="PS50081">
    <property type="entry name" value="ZF_DAG_PE_2"/>
    <property type="match status" value="1"/>
</dbReference>
<dbReference type="PRINTS" id="PR00449">
    <property type="entry name" value="RASTRNSFRMNG"/>
</dbReference>
<dbReference type="SMART" id="SM00173">
    <property type="entry name" value="RAS"/>
    <property type="match status" value="1"/>
</dbReference>
<dbReference type="EMBL" id="JAHUTJ010008261">
    <property type="protein sequence ID" value="MED6266392.1"/>
    <property type="molecule type" value="Genomic_DNA"/>
</dbReference>
<organism evidence="23 24">
    <name type="scientific">Characodon lateralis</name>
    <dbReference type="NCBI Taxonomy" id="208331"/>
    <lineage>
        <taxon>Eukaryota</taxon>
        <taxon>Metazoa</taxon>
        <taxon>Chordata</taxon>
        <taxon>Craniata</taxon>
        <taxon>Vertebrata</taxon>
        <taxon>Euteleostomi</taxon>
        <taxon>Actinopterygii</taxon>
        <taxon>Neopterygii</taxon>
        <taxon>Teleostei</taxon>
        <taxon>Neoteleostei</taxon>
        <taxon>Acanthomorphata</taxon>
        <taxon>Ovalentaria</taxon>
        <taxon>Atherinomorphae</taxon>
        <taxon>Cyprinodontiformes</taxon>
        <taxon>Goodeidae</taxon>
        <taxon>Characodon</taxon>
    </lineage>
</organism>
<feature type="domain" description="EF-hand" evidence="22">
    <location>
        <begin position="100"/>
        <end position="135"/>
    </location>
</feature>
<dbReference type="InterPro" id="IPR046349">
    <property type="entry name" value="C1-like_sf"/>
</dbReference>
<evidence type="ECO:0000256" key="16">
    <source>
        <dbReference type="ARBA" id="ARBA00023136"/>
    </source>
</evidence>
<dbReference type="SUPFAM" id="SSF57889">
    <property type="entry name" value="Cysteine-rich domain"/>
    <property type="match status" value="1"/>
</dbReference>
<keyword evidence="7" id="KW-1003">Cell membrane</keyword>
<comment type="cofactor">
    <cofactor evidence="1">
        <name>Mg(2+)</name>
        <dbReference type="ChEBI" id="CHEBI:18420"/>
    </cofactor>
</comment>
<sequence length="465" mass="52215">MTSRREQEGRWKPLSGLKLIKSNSTPLKTPALPGPLDMVQLKDIVFYLSLLEGGRPEDKLEFMFRLYDTDGNGSLDSSELEHIISQMMHVAEYLEWDVTELKPILQEMMQEIDYDQDGTVSLGEWIQGGLTTIPLLVLLGLETNVKDDGQHVWRLKHFNKPAYCNLCLNMLIGLGKQGLCCSYEGAEFYLLGGAGTAGPSSVRGCGWQKHAATCQKTACRRDPGDSARKKPATAVAAVFVEAHIKRNRFEIDDFHMAAIIRIKHMSIKSLLKVILLGDGGVGKSSIMNRYVTNKFDAHLFHTIGVEFLNKTLEVDGNQVTLQIWDTAGQERFRSLRTPFYRGSDCCLLTFSVDDNQSFLNLSNWKKEFIYYADVKEPENFPFVVLGNKVDVTERQVSSEEARLWCQENGDYPYFETSAKDATNVAVAFEEAVHRALAADDKADHLIPTDTVKLHRKPRSATACCS</sequence>
<gene>
    <name evidence="23" type="ORF">CHARACLAT_001714</name>
</gene>
<evidence type="ECO:0000256" key="2">
    <source>
        <dbReference type="ARBA" id="ARBA00004342"/>
    </source>
</evidence>
<evidence type="ECO:0000256" key="11">
    <source>
        <dbReference type="ARBA" id="ARBA00022801"/>
    </source>
</evidence>
<keyword evidence="10" id="KW-0547">Nucleotide-binding</keyword>
<reference evidence="23 24" key="1">
    <citation type="submission" date="2021-06" db="EMBL/GenBank/DDBJ databases">
        <authorList>
            <person name="Palmer J.M."/>
        </authorList>
    </citation>
    <scope>NUCLEOTIDE SEQUENCE [LARGE SCALE GENOMIC DNA]</scope>
    <source>
        <strain evidence="23 24">CL_MEX2019</strain>
        <tissue evidence="23">Muscle</tissue>
    </source>
</reference>